<organism evidence="3 4">
    <name type="scientific">Opisthorchis viverrini</name>
    <name type="common">Southeast Asian liver fluke</name>
    <dbReference type="NCBI Taxonomy" id="6198"/>
    <lineage>
        <taxon>Eukaryota</taxon>
        <taxon>Metazoa</taxon>
        <taxon>Spiralia</taxon>
        <taxon>Lophotrochozoa</taxon>
        <taxon>Platyhelminthes</taxon>
        <taxon>Trematoda</taxon>
        <taxon>Digenea</taxon>
        <taxon>Opisthorchiida</taxon>
        <taxon>Opisthorchiata</taxon>
        <taxon>Opisthorchiidae</taxon>
        <taxon>Opisthorchis</taxon>
    </lineage>
</organism>
<dbReference type="OrthoDB" id="6261726at2759"/>
<feature type="compositionally biased region" description="Acidic residues" evidence="1">
    <location>
        <begin position="30"/>
        <end position="75"/>
    </location>
</feature>
<dbReference type="RefSeq" id="XP_009162746.1">
    <property type="nucleotide sequence ID" value="XM_009164482.1"/>
</dbReference>
<feature type="compositionally biased region" description="Acidic residues" evidence="1">
    <location>
        <begin position="89"/>
        <end position="101"/>
    </location>
</feature>
<feature type="region of interest" description="Disordered" evidence="1">
    <location>
        <begin position="26"/>
        <end position="171"/>
    </location>
</feature>
<feature type="region of interest" description="Disordered" evidence="1">
    <location>
        <begin position="189"/>
        <end position="209"/>
    </location>
</feature>
<feature type="compositionally biased region" description="Polar residues" evidence="1">
    <location>
        <begin position="76"/>
        <end position="87"/>
    </location>
</feature>
<feature type="compositionally biased region" description="Basic and acidic residues" evidence="1">
    <location>
        <begin position="118"/>
        <end position="155"/>
    </location>
</feature>
<feature type="chain" id="PRO_5001704674" evidence="2">
    <location>
        <begin position="22"/>
        <end position="553"/>
    </location>
</feature>
<sequence length="553" mass="60176">MISRKMMILAPIFLLILDVQSRPSNIENAASEDDQDDNMEQNVSADEDSADMATESSEDEDSTEQTDAADNDDSQPESPDISSTSQSVGDEDEADSAEGDSVENNADSVSSTALPQRSTKEESENESAKNVEPTKSRETESQNLMKEEVSTENPDKFTATDNKDSQTRLPEASLDAVAAVVDRRVKANETAESNLEHTELSKQNSENTTTVPVVSTVNATGSSLLAAAVYTQTKEPLPTIEEQNDTTPVKVVNEVSLENSMPANNSANHETVDYTTTQATEAAVASPVSNNEENTETVTTATANSTDTTPEPEVPQSGGTNETSKEAPRNLSKNVKPVSFAENSEKTISLPNEIPSTLLAEPTKANHTVTEASTKTEVDESSLEQDGFRAVSFDLPVYNESLHQELLMNESAWVKELAAAEHPEEQSTIHDPCVYISENIQSVVGLNVTKEQIHNSLPTFRFLLEADTEELATIRDTLTACVNAVAKKQEDSATSCQQIRNLIKKTCETIDLCRGKESFIFTKSMERLRDVIETDQLADALLMVRACAGQTYE</sequence>
<keyword evidence="4" id="KW-1185">Reference proteome</keyword>
<feature type="compositionally biased region" description="Basic and acidic residues" evidence="1">
    <location>
        <begin position="189"/>
        <end position="200"/>
    </location>
</feature>
<evidence type="ECO:0000256" key="1">
    <source>
        <dbReference type="SAM" id="MobiDB-lite"/>
    </source>
</evidence>
<accession>A0A075AJK5</accession>
<feature type="signal peptide" evidence="2">
    <location>
        <begin position="1"/>
        <end position="21"/>
    </location>
</feature>
<evidence type="ECO:0000313" key="3">
    <source>
        <dbReference type="EMBL" id="KER33544.1"/>
    </source>
</evidence>
<gene>
    <name evidence="3" type="ORF">T265_00654</name>
</gene>
<dbReference type="CTD" id="20314842"/>
<dbReference type="STRING" id="6198.A0A075AJK5"/>
<reference evidence="3 4" key="1">
    <citation type="submission" date="2013-11" db="EMBL/GenBank/DDBJ databases">
        <title>Opisthorchis viverrini - life in the bile duct.</title>
        <authorList>
            <person name="Young N.D."/>
            <person name="Nagarajan N."/>
            <person name="Lin S.J."/>
            <person name="Korhonen P.K."/>
            <person name="Jex A.R."/>
            <person name="Hall R.S."/>
            <person name="Safavi-Hemami H."/>
            <person name="Kaewkong W."/>
            <person name="Bertrand D."/>
            <person name="Gao S."/>
            <person name="Seet Q."/>
            <person name="Wongkham S."/>
            <person name="Teh B.T."/>
            <person name="Wongkham C."/>
            <person name="Intapan P.M."/>
            <person name="Maleewong W."/>
            <person name="Yang X."/>
            <person name="Hu M."/>
            <person name="Wang Z."/>
            <person name="Hofmann A."/>
            <person name="Sternberg P.W."/>
            <person name="Tan P."/>
            <person name="Wang J."/>
            <person name="Gasser R.B."/>
        </authorList>
    </citation>
    <scope>NUCLEOTIDE SEQUENCE [LARGE SCALE GENOMIC DNA]</scope>
</reference>
<keyword evidence="2" id="KW-0732">Signal</keyword>
<dbReference type="Proteomes" id="UP000054324">
    <property type="component" value="Unassembled WGS sequence"/>
</dbReference>
<feature type="region of interest" description="Disordered" evidence="1">
    <location>
        <begin position="284"/>
        <end position="339"/>
    </location>
</feature>
<evidence type="ECO:0000256" key="2">
    <source>
        <dbReference type="SAM" id="SignalP"/>
    </source>
</evidence>
<dbReference type="GeneID" id="20314842"/>
<dbReference type="AlphaFoldDB" id="A0A075AJK5"/>
<feature type="compositionally biased region" description="Low complexity" evidence="1">
    <location>
        <begin position="287"/>
        <end position="311"/>
    </location>
</feature>
<name>A0A075AJK5_OPIVI</name>
<dbReference type="KEGG" id="ovi:T265_00654"/>
<proteinExistence type="predicted"/>
<protein>
    <submittedName>
        <fullName evidence="3">Uncharacterized protein</fullName>
    </submittedName>
</protein>
<feature type="compositionally biased region" description="Polar residues" evidence="1">
    <location>
        <begin position="104"/>
        <end position="117"/>
    </location>
</feature>
<dbReference type="EMBL" id="KL596624">
    <property type="protein sequence ID" value="KER33544.1"/>
    <property type="molecule type" value="Genomic_DNA"/>
</dbReference>
<evidence type="ECO:0000313" key="4">
    <source>
        <dbReference type="Proteomes" id="UP000054324"/>
    </source>
</evidence>